<keyword evidence="2" id="KW-0863">Zinc-finger</keyword>
<feature type="region of interest" description="Disordered" evidence="5">
    <location>
        <begin position="1"/>
        <end position="76"/>
    </location>
</feature>
<dbReference type="GO" id="GO:0008270">
    <property type="term" value="F:zinc ion binding"/>
    <property type="evidence" value="ECO:0007669"/>
    <property type="project" value="UniProtKB-KW"/>
</dbReference>
<feature type="compositionally biased region" description="Basic residues" evidence="5">
    <location>
        <begin position="103"/>
        <end position="126"/>
    </location>
</feature>
<keyword evidence="8" id="KW-1185">Reference proteome</keyword>
<name>C1DYD4_MICCC</name>
<dbReference type="CDD" id="cd05162">
    <property type="entry name" value="PWWP"/>
    <property type="match status" value="1"/>
</dbReference>
<evidence type="ECO:0000259" key="6">
    <source>
        <dbReference type="PROSITE" id="PS51050"/>
    </source>
</evidence>
<feature type="compositionally biased region" description="Acidic residues" evidence="5">
    <location>
        <begin position="767"/>
        <end position="788"/>
    </location>
</feature>
<evidence type="ECO:0000256" key="3">
    <source>
        <dbReference type="ARBA" id="ARBA00022833"/>
    </source>
</evidence>
<evidence type="ECO:0000313" key="7">
    <source>
        <dbReference type="EMBL" id="ACO60926.1"/>
    </source>
</evidence>
<keyword evidence="4" id="KW-0175">Coiled coil</keyword>
<dbReference type="PROSITE" id="PS51050">
    <property type="entry name" value="ZF_CW"/>
    <property type="match status" value="1"/>
</dbReference>
<feature type="region of interest" description="Disordered" evidence="5">
    <location>
        <begin position="388"/>
        <end position="454"/>
    </location>
</feature>
<feature type="coiled-coil region" evidence="4">
    <location>
        <begin position="873"/>
        <end position="900"/>
    </location>
</feature>
<dbReference type="InterPro" id="IPR011124">
    <property type="entry name" value="Znf_CW"/>
</dbReference>
<dbReference type="Gene3D" id="3.30.40.100">
    <property type="match status" value="1"/>
</dbReference>
<feature type="coiled-coil region" evidence="4">
    <location>
        <begin position="950"/>
        <end position="1012"/>
    </location>
</feature>
<evidence type="ECO:0000256" key="2">
    <source>
        <dbReference type="ARBA" id="ARBA00022771"/>
    </source>
</evidence>
<dbReference type="GeneID" id="8240863"/>
<feature type="region of interest" description="Disordered" evidence="5">
    <location>
        <begin position="255"/>
        <end position="279"/>
    </location>
</feature>
<sequence length="1012" mass="112913">MSGTPRPTVGADVSLTTATPGADRDTHPAAPAPAPAAVVSQETDEDVAKRLSHELNVTGRARRAPAPSYVPAPIKQGLDPERLKLLRKRQRDKARVVKDAAKAKAKARRAAAEAKRKKRKDARRAARQNADGAPERPEKAKKARVDEEDVTLAELLCADPLLKAEPFEEEPDPSADDDVIDSDTPEPRQSDLDARRPTNREPTPPRSPPLVDYGVLADDEDWRSTLPRREMPPPEGYSAGTLVWAFLRGARKYQKDRGGDTAGDTAGDGDGDGDTDADLGRGTWWPGRVWKLRNARSAAALWRNRGAPPSQPRALVRCFGDGSFVWCAPNELARYAGDDTLRDERSAELFASAARGCARRDWSATGGIRVYAQNVRKALREAEEAEIMNWDTPPWTDSDDAYSDDDDDDRDQRNGPDAPGPRSSSFGRGRCGPRKREAATDDADHHDGSPKDGLTPDWIIDAGCRIFGLNVPTVQEPIVKGLLDPCTNDKRDPNIPAEKTYDKRQDGLKQENPWKGYHVILNPSYESQVQWRFINRAINEVEWGFCPGILLVCRNSTDTSYFQRLLPFPRIFLRRDAVRFKDYTHTPIGFGIAVFCLVSPIVTPEEKMATYSRFYNEFRHAGEFNIPFDGEFLSDVRFKELTDRLHVEAALKYRDSWVACDECDRWREVPPTQSLAEVGAKDTWRCRDAYPQLGCDAPLTGREYKAFSVATKGQATPLLAAKRGTDILGYDGADEEDEEEDGVVLALPCPEVEEDETAKEEVVEKYEPDEEEVMEDEDERRDDGDPWLDEATMRRGRKRFTLVEESFRKSSKLRGAAGTPSSQHKIGCRCALTRCREKRAKEMELLTQTPHELLSRPAWMGVQDAMREAGELSQFEKERLERIRRNQEKLRELMHSKEDVAAVALQKVAEASAARNASRRILHAAEERHRRATAVAAATLVRSSKAAAAARVAEAEVATAEASVASALEEVQRARLVASRLERAAMERNKECAVAEAALESAKKEEDEEDEQ</sequence>
<dbReference type="Gene3D" id="2.30.30.140">
    <property type="match status" value="1"/>
</dbReference>
<feature type="compositionally biased region" description="Acidic residues" evidence="5">
    <location>
        <begin position="267"/>
        <end position="277"/>
    </location>
</feature>
<evidence type="ECO:0000256" key="4">
    <source>
        <dbReference type="SAM" id="Coils"/>
    </source>
</evidence>
<feature type="compositionally biased region" description="Basic and acidic residues" evidence="5">
    <location>
        <begin position="185"/>
        <end position="199"/>
    </location>
</feature>
<dbReference type="STRING" id="296587.C1DYD4"/>
<keyword evidence="3" id="KW-0862">Zinc</keyword>
<feature type="compositionally biased region" description="Basic and acidic residues" evidence="5">
    <location>
        <begin position="93"/>
        <end position="102"/>
    </location>
</feature>
<feature type="region of interest" description="Disordered" evidence="5">
    <location>
        <begin position="161"/>
        <end position="216"/>
    </location>
</feature>
<organism evidence="7 8">
    <name type="scientific">Micromonas commoda (strain RCC299 / NOUM17 / CCMP2709)</name>
    <name type="common">Picoplanktonic green alga</name>
    <dbReference type="NCBI Taxonomy" id="296587"/>
    <lineage>
        <taxon>Eukaryota</taxon>
        <taxon>Viridiplantae</taxon>
        <taxon>Chlorophyta</taxon>
        <taxon>Mamiellophyceae</taxon>
        <taxon>Mamiellales</taxon>
        <taxon>Mamiellaceae</taxon>
        <taxon>Micromonas</taxon>
    </lineage>
</organism>
<keyword evidence="1" id="KW-0479">Metal-binding</keyword>
<dbReference type="EMBL" id="CP001323">
    <property type="protein sequence ID" value="ACO60926.1"/>
    <property type="molecule type" value="Genomic_DNA"/>
</dbReference>
<proteinExistence type="predicted"/>
<feature type="compositionally biased region" description="Acidic residues" evidence="5">
    <location>
        <begin position="167"/>
        <end position="184"/>
    </location>
</feature>
<dbReference type="OMA" id="YRDSWIA"/>
<protein>
    <recommendedName>
        <fullName evidence="6">CW-type domain-containing protein</fullName>
    </recommendedName>
</protein>
<dbReference type="RefSeq" id="XP_002499668.1">
    <property type="nucleotide sequence ID" value="XM_002499622.1"/>
</dbReference>
<evidence type="ECO:0000256" key="5">
    <source>
        <dbReference type="SAM" id="MobiDB-lite"/>
    </source>
</evidence>
<accession>C1DYD4</accession>
<reference evidence="7 8" key="1">
    <citation type="journal article" date="2009" name="Science">
        <title>Green evolution and dynamic adaptations revealed by genomes of the marine picoeukaryotes Micromonas.</title>
        <authorList>
            <person name="Worden A.Z."/>
            <person name="Lee J.H."/>
            <person name="Mock T."/>
            <person name="Rouze P."/>
            <person name="Simmons M.P."/>
            <person name="Aerts A.L."/>
            <person name="Allen A.E."/>
            <person name="Cuvelier M.L."/>
            <person name="Derelle E."/>
            <person name="Everett M.V."/>
            <person name="Foulon E."/>
            <person name="Grimwood J."/>
            <person name="Gundlach H."/>
            <person name="Henrissat B."/>
            <person name="Napoli C."/>
            <person name="McDonald S.M."/>
            <person name="Parker M.S."/>
            <person name="Rombauts S."/>
            <person name="Salamov A."/>
            <person name="Von Dassow P."/>
            <person name="Badger J.H."/>
            <person name="Coutinho P.M."/>
            <person name="Demir E."/>
            <person name="Dubchak I."/>
            <person name="Gentemann C."/>
            <person name="Eikrem W."/>
            <person name="Gready J.E."/>
            <person name="John U."/>
            <person name="Lanier W."/>
            <person name="Lindquist E.A."/>
            <person name="Lucas S."/>
            <person name="Mayer K.F."/>
            <person name="Moreau H."/>
            <person name="Not F."/>
            <person name="Otillar R."/>
            <person name="Panaud O."/>
            <person name="Pangilinan J."/>
            <person name="Paulsen I."/>
            <person name="Piegu B."/>
            <person name="Poliakov A."/>
            <person name="Robbens S."/>
            <person name="Schmutz J."/>
            <person name="Toulza E."/>
            <person name="Wyss T."/>
            <person name="Zelensky A."/>
            <person name="Zhou K."/>
            <person name="Armbrust E.V."/>
            <person name="Bhattacharya D."/>
            <person name="Goodenough U.W."/>
            <person name="Van de Peer Y."/>
            <person name="Grigoriev I.V."/>
        </authorList>
    </citation>
    <scope>NUCLEOTIDE SEQUENCE [LARGE SCALE GENOMIC DNA]</scope>
    <source>
        <strain evidence="8">RCC299 / NOUM17</strain>
    </source>
</reference>
<dbReference type="InParanoid" id="C1DYD4"/>
<feature type="compositionally biased region" description="Basic and acidic residues" evidence="5">
    <location>
        <begin position="133"/>
        <end position="145"/>
    </location>
</feature>
<dbReference type="AlphaFoldDB" id="C1DYD4"/>
<feature type="region of interest" description="Disordered" evidence="5">
    <location>
        <begin position="88"/>
        <end position="149"/>
    </location>
</feature>
<evidence type="ECO:0000313" key="8">
    <source>
        <dbReference type="Proteomes" id="UP000002009"/>
    </source>
</evidence>
<dbReference type="Proteomes" id="UP000002009">
    <property type="component" value="Chromosome 2"/>
</dbReference>
<gene>
    <name evidence="7" type="ORF">MICPUN_55980</name>
</gene>
<dbReference type="eggNOG" id="ENOG502QPTV">
    <property type="taxonomic scope" value="Eukaryota"/>
</dbReference>
<dbReference type="SUPFAM" id="SSF63748">
    <property type="entry name" value="Tudor/PWWP/MBT"/>
    <property type="match status" value="1"/>
</dbReference>
<feature type="compositionally biased region" description="Acidic residues" evidence="5">
    <location>
        <begin position="397"/>
        <end position="409"/>
    </location>
</feature>
<dbReference type="OrthoDB" id="497506at2759"/>
<dbReference type="KEGG" id="mis:MICPUN_55980"/>
<feature type="domain" description="CW-type" evidence="6">
    <location>
        <begin position="651"/>
        <end position="703"/>
    </location>
</feature>
<feature type="region of interest" description="Disordered" evidence="5">
    <location>
        <begin position="754"/>
        <end position="789"/>
    </location>
</feature>
<feature type="compositionally biased region" description="Basic and acidic residues" evidence="5">
    <location>
        <begin position="434"/>
        <end position="450"/>
    </location>
</feature>
<evidence type="ECO:0000256" key="1">
    <source>
        <dbReference type="ARBA" id="ARBA00022723"/>
    </source>
</evidence>